<dbReference type="Gene3D" id="3.30.1330.60">
    <property type="entry name" value="OmpA-like domain"/>
    <property type="match status" value="1"/>
</dbReference>
<evidence type="ECO:0000259" key="2">
    <source>
        <dbReference type="PROSITE" id="PS51123"/>
    </source>
</evidence>
<keyword evidence="1" id="KW-0472">Membrane</keyword>
<dbReference type="Proteomes" id="UP001597083">
    <property type="component" value="Unassembled WGS sequence"/>
</dbReference>
<evidence type="ECO:0000256" key="1">
    <source>
        <dbReference type="PROSITE-ProRule" id="PRU00473"/>
    </source>
</evidence>
<keyword evidence="4" id="KW-1185">Reference proteome</keyword>
<evidence type="ECO:0000313" key="3">
    <source>
        <dbReference type="EMBL" id="MFD0852870.1"/>
    </source>
</evidence>
<feature type="non-terminal residue" evidence="3">
    <location>
        <position position="83"/>
    </location>
</feature>
<accession>A0ABW3CFZ9</accession>
<protein>
    <recommendedName>
        <fullName evidence="2">OmpA-like domain-containing protein</fullName>
    </recommendedName>
</protein>
<sequence>MALATPGIAVADPVPSNLNIRKSVYAIELDDAVRSMESVRTEGDRVTVRISADVLFAFDKADLTAAARRRLSQLAPQLRQAVG</sequence>
<dbReference type="EMBL" id="JBHTIR010001702">
    <property type="protein sequence ID" value="MFD0852870.1"/>
    <property type="molecule type" value="Genomic_DNA"/>
</dbReference>
<evidence type="ECO:0000313" key="4">
    <source>
        <dbReference type="Proteomes" id="UP001597083"/>
    </source>
</evidence>
<comment type="caution">
    <text evidence="3">The sequence shown here is derived from an EMBL/GenBank/DDBJ whole genome shotgun (WGS) entry which is preliminary data.</text>
</comment>
<gene>
    <name evidence="3" type="ORF">ACFQ07_11570</name>
</gene>
<proteinExistence type="predicted"/>
<reference evidence="4" key="1">
    <citation type="journal article" date="2019" name="Int. J. Syst. Evol. Microbiol.">
        <title>The Global Catalogue of Microorganisms (GCM) 10K type strain sequencing project: providing services to taxonomists for standard genome sequencing and annotation.</title>
        <authorList>
            <consortium name="The Broad Institute Genomics Platform"/>
            <consortium name="The Broad Institute Genome Sequencing Center for Infectious Disease"/>
            <person name="Wu L."/>
            <person name="Ma J."/>
        </authorList>
    </citation>
    <scope>NUCLEOTIDE SEQUENCE [LARGE SCALE GENOMIC DNA]</scope>
    <source>
        <strain evidence="4">JCM 31696</strain>
    </source>
</reference>
<name>A0ABW3CFZ9_9ACTN</name>
<organism evidence="3 4">
    <name type="scientific">Actinomadura adrarensis</name>
    <dbReference type="NCBI Taxonomy" id="1819600"/>
    <lineage>
        <taxon>Bacteria</taxon>
        <taxon>Bacillati</taxon>
        <taxon>Actinomycetota</taxon>
        <taxon>Actinomycetes</taxon>
        <taxon>Streptosporangiales</taxon>
        <taxon>Thermomonosporaceae</taxon>
        <taxon>Actinomadura</taxon>
    </lineage>
</organism>
<dbReference type="PROSITE" id="PS51123">
    <property type="entry name" value="OMPA_2"/>
    <property type="match status" value="1"/>
</dbReference>
<dbReference type="SUPFAM" id="SSF103088">
    <property type="entry name" value="OmpA-like"/>
    <property type="match status" value="1"/>
</dbReference>
<dbReference type="InterPro" id="IPR006665">
    <property type="entry name" value="OmpA-like"/>
</dbReference>
<feature type="domain" description="OmpA-like" evidence="2">
    <location>
        <begin position="43"/>
        <end position="83"/>
    </location>
</feature>
<dbReference type="InterPro" id="IPR036737">
    <property type="entry name" value="OmpA-like_sf"/>
</dbReference>